<dbReference type="OrthoDB" id="544350at2759"/>
<dbReference type="GO" id="GO:0004674">
    <property type="term" value="F:protein serine/threonine kinase activity"/>
    <property type="evidence" value="ECO:0007669"/>
    <property type="project" value="TreeGrafter"/>
</dbReference>
<protein>
    <submittedName>
        <fullName evidence="3">Kinase-like domain-containing protein</fullName>
    </submittedName>
</protein>
<dbReference type="GO" id="GO:0005524">
    <property type="term" value="F:ATP binding"/>
    <property type="evidence" value="ECO:0007669"/>
    <property type="project" value="InterPro"/>
</dbReference>
<reference evidence="3" key="2">
    <citation type="submission" date="2019-10" db="EMBL/GenBank/DDBJ databases">
        <title>Conservation and host-specific expression of non-tandemly repeated heterogenous ribosome RNA gene in arbuscular mycorrhizal fungi.</title>
        <authorList>
            <person name="Maeda T."/>
            <person name="Kobayashi Y."/>
            <person name="Nakagawa T."/>
            <person name="Ezawa T."/>
            <person name="Yamaguchi K."/>
            <person name="Bino T."/>
            <person name="Nishimoto Y."/>
            <person name="Shigenobu S."/>
            <person name="Kawaguchi M."/>
        </authorList>
    </citation>
    <scope>NUCLEOTIDE SEQUENCE</scope>
    <source>
        <strain evidence="3">HR1</strain>
    </source>
</reference>
<dbReference type="InterPro" id="IPR000719">
    <property type="entry name" value="Prot_kinase_dom"/>
</dbReference>
<evidence type="ECO:0000313" key="4">
    <source>
        <dbReference type="Proteomes" id="UP000247702"/>
    </source>
</evidence>
<dbReference type="InterPro" id="IPR001245">
    <property type="entry name" value="Ser-Thr/Tyr_kinase_cat_dom"/>
</dbReference>
<gene>
    <name evidence="3" type="ORF">RCL2_000092000</name>
    <name evidence="2" type="ORF">RclHR1_08840003</name>
</gene>
<dbReference type="InterPro" id="IPR011009">
    <property type="entry name" value="Kinase-like_dom_sf"/>
</dbReference>
<evidence type="ECO:0000313" key="3">
    <source>
        <dbReference type="EMBL" id="GES73378.1"/>
    </source>
</evidence>
<dbReference type="Gene3D" id="1.10.510.10">
    <property type="entry name" value="Transferase(Phosphotransferase) domain 1"/>
    <property type="match status" value="1"/>
</dbReference>
<keyword evidence="3" id="KW-0808">Transferase</keyword>
<dbReference type="EMBL" id="BLAL01000006">
    <property type="protein sequence ID" value="GES73378.1"/>
    <property type="molecule type" value="Genomic_DNA"/>
</dbReference>
<evidence type="ECO:0000259" key="1">
    <source>
        <dbReference type="PROSITE" id="PS50011"/>
    </source>
</evidence>
<dbReference type="SUPFAM" id="SSF56112">
    <property type="entry name" value="Protein kinase-like (PK-like)"/>
    <property type="match status" value="1"/>
</dbReference>
<keyword evidence="4" id="KW-1185">Reference proteome</keyword>
<dbReference type="Proteomes" id="UP000247702">
    <property type="component" value="Unassembled WGS sequence"/>
</dbReference>
<comment type="caution">
    <text evidence="2">The sequence shown here is derived from an EMBL/GenBank/DDBJ whole genome shotgun (WGS) entry which is preliminary data.</text>
</comment>
<feature type="domain" description="Protein kinase" evidence="1">
    <location>
        <begin position="89"/>
        <end position="375"/>
    </location>
</feature>
<sequence length="467" mass="53546">MNYIKLKTKYKFKAIVSKDLRYEIETKGICSNCKKPNTGEDWCNKCDPGRFLREGKTSGDPELDKLIYESQLQTNNYYHNLEWIPFDRFKDIKPIGEGGFATIYSATWLDGEPNEIYRERTDPITVVLKKFKSSLNVIEALTSEVKIHEECNTGSTRLYGITRDPQSKEPIMVLAYAKYGNLRNYLKEKFSTLKWENKLNILNFVTLNLQVIHGSQCIHKDLHSGNILLGFSDPLNFKFERFGLNLDNDDKFPDTKITDFGLSQFINNSKTSDSTNVCGVLPYIAPEILEGKPYTKASDIYSLGIIMTELTTGKPPYGTVPHDQSLALAICNGLRPRVAEGTPERYIDLVNQCLDADPQKRPSSIELYKIFENWRLKLEDKKSSKIYNEFSESDKMVFAPAEIKLHDEAIYTSRNMRFNNLPKSVNSMRVQIEKTNVSDPDLINRLLCNAINEQSQDDMKIEVLKDN</sequence>
<dbReference type="InterPro" id="IPR051681">
    <property type="entry name" value="Ser/Thr_Kinases-Pseudokinases"/>
</dbReference>
<proteinExistence type="predicted"/>
<dbReference type="Proteomes" id="UP000615446">
    <property type="component" value="Unassembled WGS sequence"/>
</dbReference>
<organism evidence="2 4">
    <name type="scientific">Rhizophagus clarus</name>
    <dbReference type="NCBI Taxonomy" id="94130"/>
    <lineage>
        <taxon>Eukaryota</taxon>
        <taxon>Fungi</taxon>
        <taxon>Fungi incertae sedis</taxon>
        <taxon>Mucoromycota</taxon>
        <taxon>Glomeromycotina</taxon>
        <taxon>Glomeromycetes</taxon>
        <taxon>Glomerales</taxon>
        <taxon>Glomeraceae</taxon>
        <taxon>Rhizophagus</taxon>
    </lineage>
</organism>
<dbReference type="AlphaFoldDB" id="A0A2Z6S2F8"/>
<dbReference type="EMBL" id="BEXD01004297">
    <property type="protein sequence ID" value="GBC09414.1"/>
    <property type="molecule type" value="Genomic_DNA"/>
</dbReference>
<accession>A0A2Z6S2F8</accession>
<reference evidence="2 4" key="1">
    <citation type="submission" date="2017-11" db="EMBL/GenBank/DDBJ databases">
        <title>The genome of Rhizophagus clarus HR1 reveals common genetic basis of auxotrophy among arbuscular mycorrhizal fungi.</title>
        <authorList>
            <person name="Kobayashi Y."/>
        </authorList>
    </citation>
    <scope>NUCLEOTIDE SEQUENCE [LARGE SCALE GENOMIC DNA]</scope>
    <source>
        <strain evidence="2 4">HR1</strain>
    </source>
</reference>
<name>A0A2Z6S2F8_9GLOM</name>
<dbReference type="Pfam" id="PF07714">
    <property type="entry name" value="PK_Tyr_Ser-Thr"/>
    <property type="match status" value="1"/>
</dbReference>
<dbReference type="PROSITE" id="PS50011">
    <property type="entry name" value="PROTEIN_KINASE_DOM"/>
    <property type="match status" value="1"/>
</dbReference>
<evidence type="ECO:0000313" key="2">
    <source>
        <dbReference type="EMBL" id="GBC09414.1"/>
    </source>
</evidence>
<dbReference type="PANTHER" id="PTHR44329">
    <property type="entry name" value="SERINE/THREONINE-PROTEIN KINASE TNNI3K-RELATED"/>
    <property type="match status" value="1"/>
</dbReference>
<keyword evidence="3" id="KW-0418">Kinase</keyword>